<feature type="domain" description="ER-bound oxygenase mpaB/mpaB'/Rubber oxygenase catalytic" evidence="6">
    <location>
        <begin position="134"/>
        <end position="357"/>
    </location>
</feature>
<dbReference type="InterPro" id="IPR051209">
    <property type="entry name" value="FAD-bind_Monooxygenase_sf"/>
</dbReference>
<keyword evidence="7" id="KW-0503">Monooxygenase</keyword>
<accession>A0A8H5PNX6</accession>
<evidence type="ECO:0000259" key="6">
    <source>
        <dbReference type="Pfam" id="PF09995"/>
    </source>
</evidence>
<dbReference type="Pfam" id="PF09995">
    <property type="entry name" value="MPAB_Lcp_cat"/>
    <property type="match status" value="1"/>
</dbReference>
<dbReference type="Gene3D" id="3.50.50.60">
    <property type="entry name" value="FAD/NAD(P)-binding domain"/>
    <property type="match status" value="2"/>
</dbReference>
<dbReference type="AlphaFoldDB" id="A0A8H5PNX6"/>
<dbReference type="GO" id="GO:0050660">
    <property type="term" value="F:flavin adenine dinucleotide binding"/>
    <property type="evidence" value="ECO:0007669"/>
    <property type="project" value="InterPro"/>
</dbReference>
<evidence type="ECO:0000313" key="7">
    <source>
        <dbReference type="EMBL" id="KAF5600625.1"/>
    </source>
</evidence>
<dbReference type="GO" id="GO:0004499">
    <property type="term" value="F:N,N-dimethylaniline monooxygenase activity"/>
    <property type="evidence" value="ECO:0007669"/>
    <property type="project" value="InterPro"/>
</dbReference>
<dbReference type="InterPro" id="IPR036188">
    <property type="entry name" value="FAD/NAD-bd_sf"/>
</dbReference>
<feature type="region of interest" description="Disordered" evidence="5">
    <location>
        <begin position="56"/>
        <end position="83"/>
    </location>
</feature>
<dbReference type="InterPro" id="IPR018713">
    <property type="entry name" value="MPAB/Lcp_cat_dom"/>
</dbReference>
<reference evidence="7 8" key="1">
    <citation type="submission" date="2020-05" db="EMBL/GenBank/DDBJ databases">
        <title>Identification and distribution of gene clusters putatively required for synthesis of sphingolipid metabolism inhibitors in phylogenetically diverse species of the filamentous fungus Fusarium.</title>
        <authorList>
            <person name="Kim H.-S."/>
            <person name="Busman M."/>
            <person name="Brown D.W."/>
            <person name="Divon H."/>
            <person name="Uhlig S."/>
            <person name="Proctor R.H."/>
        </authorList>
    </citation>
    <scope>NUCLEOTIDE SEQUENCE [LARGE SCALE GENOMIC DNA]</scope>
    <source>
        <strain evidence="7 8">NRRL 25211</strain>
    </source>
</reference>
<evidence type="ECO:0000256" key="5">
    <source>
        <dbReference type="SAM" id="MobiDB-lite"/>
    </source>
</evidence>
<dbReference type="Pfam" id="PF00743">
    <property type="entry name" value="FMO-like"/>
    <property type="match status" value="1"/>
</dbReference>
<evidence type="ECO:0000256" key="3">
    <source>
        <dbReference type="ARBA" id="ARBA00022827"/>
    </source>
</evidence>
<keyword evidence="2" id="KW-0285">Flavoprotein</keyword>
<dbReference type="PRINTS" id="PR00411">
    <property type="entry name" value="PNDRDTASEI"/>
</dbReference>
<protein>
    <submittedName>
        <fullName evidence="7">4-hydroxyacetophenone monooxygenase</fullName>
    </submittedName>
</protein>
<dbReference type="SUPFAM" id="SSF51905">
    <property type="entry name" value="FAD/NAD(P)-binding domain"/>
    <property type="match status" value="2"/>
</dbReference>
<name>A0A8H5PNX6_9HYPO</name>
<dbReference type="Proteomes" id="UP000544095">
    <property type="component" value="Unassembled WGS sequence"/>
</dbReference>
<evidence type="ECO:0000256" key="2">
    <source>
        <dbReference type="ARBA" id="ARBA00022630"/>
    </source>
</evidence>
<dbReference type="InterPro" id="IPR020946">
    <property type="entry name" value="Flavin_mOase-like"/>
</dbReference>
<dbReference type="PANTHER" id="PTHR42877">
    <property type="entry name" value="L-ORNITHINE N(5)-MONOOXYGENASE-RELATED"/>
    <property type="match status" value="1"/>
</dbReference>
<evidence type="ECO:0000313" key="8">
    <source>
        <dbReference type="Proteomes" id="UP000544095"/>
    </source>
</evidence>
<organism evidence="7 8">
    <name type="scientific">Fusarium pseudoanthophilum</name>
    <dbReference type="NCBI Taxonomy" id="48495"/>
    <lineage>
        <taxon>Eukaryota</taxon>
        <taxon>Fungi</taxon>
        <taxon>Dikarya</taxon>
        <taxon>Ascomycota</taxon>
        <taxon>Pezizomycotina</taxon>
        <taxon>Sordariomycetes</taxon>
        <taxon>Hypocreomycetidae</taxon>
        <taxon>Hypocreales</taxon>
        <taxon>Nectriaceae</taxon>
        <taxon>Fusarium</taxon>
        <taxon>Fusarium fujikuroi species complex</taxon>
    </lineage>
</organism>
<comment type="caution">
    <text evidence="7">The sequence shown here is derived from an EMBL/GenBank/DDBJ whole genome shotgun (WGS) entry which is preliminary data.</text>
</comment>
<dbReference type="EMBL" id="JAAOAR010000091">
    <property type="protein sequence ID" value="KAF5600625.1"/>
    <property type="molecule type" value="Genomic_DNA"/>
</dbReference>
<keyword evidence="4" id="KW-0560">Oxidoreductase</keyword>
<comment type="similarity">
    <text evidence="1">Belongs to the FAD-binding monooxygenase family.</text>
</comment>
<evidence type="ECO:0000256" key="1">
    <source>
        <dbReference type="ARBA" id="ARBA00010139"/>
    </source>
</evidence>
<dbReference type="PANTHER" id="PTHR42877:SF4">
    <property type="entry name" value="FAD_NAD(P)-BINDING DOMAIN-CONTAINING PROTEIN-RELATED"/>
    <property type="match status" value="1"/>
</dbReference>
<keyword evidence="8" id="KW-1185">Reference proteome</keyword>
<feature type="compositionally biased region" description="Polar residues" evidence="5">
    <location>
        <begin position="64"/>
        <end position="73"/>
    </location>
</feature>
<sequence>MTQSKATNSEDEMREAWGYRFKWTKDHQTPEQYDHLKHSCDKLGEECAVLLNEMYPPEPKSQQDKQTSNTTSPDGAKPGNKAPKWRDLYELFLEHHTEHPKLEQLWDEVNTTPDWVDWDQIARGQDVLYRYGGAAFTGLTYQSLVGGTAGARVAEVLGRTGGFNVDTVFRRMLETTIYFVDVTESVDSLKFGGRGFASCMKVRFLHGTVRHRILQLAAKRPSYFSVEKLGIPINDLDSIGTIAVNCATIIWQSLPRQGIHMREQEMIDYVALWRLIAYYMGTPTDFFSSPAKARAIMESLYLYEYNPSSRSQTHAQNIIIAMSDTAPSYASKPYLEATARWLNGDPLADALGIGRPSRYYTVLAAGQCMLFIIVYYTCRDIPFLDRAQIAAFRQNVRDYINNPELGLDHRSAFNFKYLPSSGESKEKDKGRSLAKTNKTVFWTADRRKELTQPFTEPCTHLRHNCSFSRQYATPRRDTENNGQSTLFLTEAISNAIRLSKYPSGTDKHYAMTKSDVVIIGAGFSGICMAIKLLEAGIRDIVIVEKSAGFGGTWKDNIYPGCCCDILSHLYSYSFAQNPHWSRAYPEQKEILSYIQDVAQKYGLYKFVRFSSEVNAAEWNSESNQWNIGINVLAGKEAEFCSKYTIKANFLIAGVGQLNEPFWPKITSQESFQGKVMHSARWDWSYDVAGKRVGIIGNGATAVQIAPEVAKAASHLTIFQRSPNWLMPRFDAEIPRWKRILFDHLPAVLSRVRAEIMNARESYYQAVNHADSSDSSTMTATCKQHMQTQLPDRPDLWEKLTPNYPPGCKRILLSDDYYPTLRLPHVSLETQHIDRMTATGVVLRDGSQEKEIDLDLVIFATGFQAKDFLHGIHVQGADGQTLKSKWANGASALYGVTVDTLPNFGMLYGPNTNLGHNSIILMIEAQARYLVPLVTRVLRSRARGGKLSVVPKGLRVQEWNKDLQSSLGSSTFADSRCSSWYKTDTGLVTNNWSGTVVEYQELLSKVDWSDYELEGDEVQNLPAGKERIGRVVEETLFSTGQLVSVTALAGLAAAVSVYHRRQGSLLKHIL</sequence>
<dbReference type="GO" id="GO:0050661">
    <property type="term" value="F:NADP binding"/>
    <property type="evidence" value="ECO:0007669"/>
    <property type="project" value="InterPro"/>
</dbReference>
<keyword evidence="3" id="KW-0274">FAD</keyword>
<gene>
    <name evidence="7" type="ORF">FPANT_2219</name>
</gene>
<proteinExistence type="inferred from homology"/>
<evidence type="ECO:0000256" key="4">
    <source>
        <dbReference type="ARBA" id="ARBA00023002"/>
    </source>
</evidence>